<sequence length="1253" mass="139821">MHRLLSRLPLKLVLIVPFVAQMSVAIGLVAWLSVRNSRQTVDAVADELWAEITALTELHVAEYLQIPQDVIADTLAHHSFNLTNLRDPETLTRYLWSEIRQHDELFITAVGYETGAVVGVGFETDGQLVARIMEPGQTQLQTYALSDQGDRGALLHADDFDLKNRPWYRDAVTAGQLTWTEIYPNYDDPYNLISAVSPLYDPATQQLVGVTNATLSLGQISEFLATLEIGKTGQIFIMERNGDLVASSSGEALRLGAEGTGALLERLNAADSRNDLIRQTVAHLRADTIGLSQLRQVTQTEFWLEGDRHIVHVTPYRDDLGLDWLIVITVPASDFMAPLYDNTRNTLLLCLAALAVMTGSGIMTARWIADPLLQLNQTVKNLPSQSLASGEFAPVDTTQGAREINELSDSVQSMVEQIQIAWRALQASESNFRNVAANIPGAVFRYVLWPDGTDTVLYMSPGCYQLWEVDATTVQEDASVLWGMVDPEDFPAMQASVLASAETLSIWNFKWRITTPSGTRKWLEAWGRPTRQADDSTLWHTVILDISDRKQAEAQLQELSTRLELAVRSAEIGIWEWNVVSDRLIWDDRMYELYGISAQSFGRAFEAWQQGVHPDDLPASQAAVERAIAGEQDFDAEFRVVWPDGTIRHIEAHAVVIRDATGQPLRMIGANFDITERKEAAQKLQDLTNRLGLAVQAADMGIWEWDLASDRLIWDDQMFELYQIDPQMPEVMEQAWQATVHPDDLPHVLSIEQLALADDDDYTTEFRIIWPDGSIRFIAAYAIIQRDERGQPQRVVGANLDISDRKLAEEELIYRALHDALTDLPNRTLLMDRLELAIQRSHQFADYGFAVLFLDLDQFKVINDSLGHLVGDQLLVKVAHKLSTLIRPADLAARLGGDEFVILLEDLPDVQAAILMAERILAAFQGAMSVDDHDVFVTTSIGLVWGSPAYTVASDLLRDADIALYRAKANGRRTYEMFDAEMHVLAVKRMTLEHDLRVAIAQQQFIPYYQPIIDLKTQRLIGFEALIRWQHPTQGLVPPGDFIPIAEETGLILAISQGVLKAACQQLATWQQQFTEMGDLRMSVNLSGKDLLQNNLVELIADTLAQVNLAPTNLTLEVTESLLIDHVDANIRLLQRLQDLGIRISIDDFGTGYSSLSYLYSLPANYLKIDQSFVGKMRLGGKNYKIVQAVVKLSDQLGLAAIAEGIETTQQLDWLQAMGCEFGQGYLLAHPLSPEAATTLLAAGRRLAIEGRS</sequence>
<dbReference type="PROSITE" id="PS50885">
    <property type="entry name" value="HAMP"/>
    <property type="match status" value="1"/>
</dbReference>
<evidence type="ECO:0000256" key="4">
    <source>
        <dbReference type="ARBA" id="ARBA00022679"/>
    </source>
</evidence>
<keyword evidence="2" id="KW-1003">Cell membrane</keyword>
<evidence type="ECO:0000313" key="15">
    <source>
        <dbReference type="EMBL" id="RZM77437.1"/>
    </source>
</evidence>
<dbReference type="RefSeq" id="WP_052288374.1">
    <property type="nucleotide sequence ID" value="NZ_QVFV01000004.1"/>
</dbReference>
<dbReference type="AlphaFoldDB" id="A0A4Q7E5K8"/>
<dbReference type="Pfam" id="PF00990">
    <property type="entry name" value="GGDEF"/>
    <property type="match status" value="1"/>
</dbReference>
<dbReference type="FunFam" id="3.20.20.450:FF:000001">
    <property type="entry name" value="Cyclic di-GMP phosphodiesterase yahA"/>
    <property type="match status" value="1"/>
</dbReference>
<dbReference type="GO" id="GO:0007165">
    <property type="term" value="P:signal transduction"/>
    <property type="evidence" value="ECO:0007669"/>
    <property type="project" value="InterPro"/>
</dbReference>
<keyword evidence="7" id="KW-0547">Nucleotide-binding</keyword>
<gene>
    <name evidence="15" type="ORF">DYY88_17560</name>
</gene>
<dbReference type="InterPro" id="IPR029787">
    <property type="entry name" value="Nucleotide_cyclase"/>
</dbReference>
<feature type="domain" description="PAC" evidence="11">
    <location>
        <begin position="762"/>
        <end position="814"/>
    </location>
</feature>
<dbReference type="SUPFAM" id="SSF141868">
    <property type="entry name" value="EAL domain-like"/>
    <property type="match status" value="1"/>
</dbReference>
<dbReference type="SUPFAM" id="SSF55073">
    <property type="entry name" value="Nucleotide cyclase"/>
    <property type="match status" value="1"/>
</dbReference>
<dbReference type="GO" id="GO:0016740">
    <property type="term" value="F:transferase activity"/>
    <property type="evidence" value="ECO:0007669"/>
    <property type="project" value="UniProtKB-KW"/>
</dbReference>
<dbReference type="CDD" id="cd18774">
    <property type="entry name" value="PDC2_HK_sensor"/>
    <property type="match status" value="1"/>
</dbReference>
<keyword evidence="8 10" id="KW-1133">Transmembrane helix</keyword>
<dbReference type="Gene3D" id="3.20.20.450">
    <property type="entry name" value="EAL domain"/>
    <property type="match status" value="1"/>
</dbReference>
<dbReference type="Gene3D" id="6.10.340.10">
    <property type="match status" value="1"/>
</dbReference>
<dbReference type="InterPro" id="IPR003660">
    <property type="entry name" value="HAMP_dom"/>
</dbReference>
<dbReference type="NCBIfam" id="TIGR00254">
    <property type="entry name" value="GGDEF"/>
    <property type="match status" value="1"/>
</dbReference>
<feature type="transmembrane region" description="Helical" evidence="10">
    <location>
        <begin position="12"/>
        <end position="34"/>
    </location>
</feature>
<dbReference type="NCBIfam" id="TIGR00229">
    <property type="entry name" value="sensory_box"/>
    <property type="match status" value="1"/>
</dbReference>
<evidence type="ECO:0000256" key="8">
    <source>
        <dbReference type="ARBA" id="ARBA00022989"/>
    </source>
</evidence>
<dbReference type="GO" id="GO:0000166">
    <property type="term" value="F:nucleotide binding"/>
    <property type="evidence" value="ECO:0007669"/>
    <property type="project" value="UniProtKB-KW"/>
</dbReference>
<comment type="caution">
    <text evidence="15">The sequence shown here is derived from an EMBL/GenBank/DDBJ whole genome shotgun (WGS) entry which is preliminary data.</text>
</comment>
<feature type="domain" description="GGDEF" evidence="14">
    <location>
        <begin position="847"/>
        <end position="980"/>
    </location>
</feature>
<dbReference type="CDD" id="cd01949">
    <property type="entry name" value="GGDEF"/>
    <property type="match status" value="1"/>
</dbReference>
<evidence type="ECO:0000259" key="12">
    <source>
        <dbReference type="PROSITE" id="PS50883"/>
    </source>
</evidence>
<keyword evidence="9 10" id="KW-0472">Membrane</keyword>
<evidence type="ECO:0000256" key="9">
    <source>
        <dbReference type="ARBA" id="ARBA00023136"/>
    </source>
</evidence>
<organism evidence="15 16">
    <name type="scientific">Leptolyngbya iicbica LK</name>
    <dbReference type="NCBI Taxonomy" id="2294035"/>
    <lineage>
        <taxon>Bacteria</taxon>
        <taxon>Bacillati</taxon>
        <taxon>Cyanobacteriota</taxon>
        <taxon>Cyanophyceae</taxon>
        <taxon>Leptolyngbyales</taxon>
        <taxon>Leptolyngbyaceae</taxon>
        <taxon>Leptolyngbya group</taxon>
        <taxon>Leptolyngbya</taxon>
        <taxon>Leptolyngbya iicbica</taxon>
    </lineage>
</organism>
<dbReference type="InterPro" id="IPR001610">
    <property type="entry name" value="PAC"/>
</dbReference>
<dbReference type="SMART" id="SM00052">
    <property type="entry name" value="EAL"/>
    <property type="match status" value="1"/>
</dbReference>
<dbReference type="InterPro" id="IPR052155">
    <property type="entry name" value="Biofilm_reg_signaling"/>
</dbReference>
<dbReference type="InterPro" id="IPR000014">
    <property type="entry name" value="PAS"/>
</dbReference>
<dbReference type="Gene3D" id="3.30.70.270">
    <property type="match status" value="1"/>
</dbReference>
<dbReference type="SMART" id="SM00086">
    <property type="entry name" value="PAC"/>
    <property type="match status" value="3"/>
</dbReference>
<evidence type="ECO:0000256" key="5">
    <source>
        <dbReference type="ARBA" id="ARBA00022692"/>
    </source>
</evidence>
<evidence type="ECO:0000259" key="14">
    <source>
        <dbReference type="PROSITE" id="PS50887"/>
    </source>
</evidence>
<dbReference type="PROSITE" id="PS50113">
    <property type="entry name" value="PAC"/>
    <property type="match status" value="3"/>
</dbReference>
<feature type="domain" description="PAC" evidence="11">
    <location>
        <begin position="507"/>
        <end position="558"/>
    </location>
</feature>
<dbReference type="InterPro" id="IPR043128">
    <property type="entry name" value="Rev_trsase/Diguanyl_cyclase"/>
</dbReference>
<dbReference type="InterPro" id="IPR035919">
    <property type="entry name" value="EAL_sf"/>
</dbReference>
<dbReference type="PROSITE" id="PS50883">
    <property type="entry name" value="EAL"/>
    <property type="match status" value="1"/>
</dbReference>
<keyword evidence="16" id="KW-1185">Reference proteome</keyword>
<protein>
    <submittedName>
        <fullName evidence="15">EAL domain-containing protein</fullName>
    </submittedName>
</protein>
<keyword evidence="3" id="KW-0997">Cell inner membrane</keyword>
<feature type="domain" description="PAC" evidence="11">
    <location>
        <begin position="634"/>
        <end position="686"/>
    </location>
</feature>
<dbReference type="CDD" id="cd12913">
    <property type="entry name" value="PDC1_MCP_like"/>
    <property type="match status" value="1"/>
</dbReference>
<dbReference type="SMART" id="SM00091">
    <property type="entry name" value="PAS"/>
    <property type="match status" value="3"/>
</dbReference>
<evidence type="ECO:0000256" key="6">
    <source>
        <dbReference type="ARBA" id="ARBA00022737"/>
    </source>
</evidence>
<dbReference type="PANTHER" id="PTHR44757">
    <property type="entry name" value="DIGUANYLATE CYCLASE DGCP"/>
    <property type="match status" value="1"/>
</dbReference>
<dbReference type="Pfam" id="PF00563">
    <property type="entry name" value="EAL"/>
    <property type="match status" value="1"/>
</dbReference>
<feature type="domain" description="HAMP" evidence="13">
    <location>
        <begin position="366"/>
        <end position="423"/>
    </location>
</feature>
<dbReference type="CDD" id="cd01948">
    <property type="entry name" value="EAL"/>
    <property type="match status" value="1"/>
</dbReference>
<reference evidence="15 16" key="1">
    <citation type="submission" date="2018-11" db="EMBL/GenBank/DDBJ databases">
        <title>Whole genome sequencing of an environmental sample.</title>
        <authorList>
            <person name="Sarangi A.N."/>
            <person name="Singh D."/>
            <person name="Tripathy S."/>
        </authorList>
    </citation>
    <scope>NUCLEOTIDE SEQUENCE [LARGE SCALE GENOMIC DNA]</scope>
    <source>
        <strain evidence="15 16">Lakshadweep</strain>
    </source>
</reference>
<dbReference type="InterPro" id="IPR035965">
    <property type="entry name" value="PAS-like_dom_sf"/>
</dbReference>
<dbReference type="InterPro" id="IPR013655">
    <property type="entry name" value="PAS_fold_3"/>
</dbReference>
<evidence type="ECO:0000313" key="16">
    <source>
        <dbReference type="Proteomes" id="UP000292459"/>
    </source>
</evidence>
<keyword evidence="5 10" id="KW-0812">Transmembrane</keyword>
<dbReference type="SUPFAM" id="SSF55785">
    <property type="entry name" value="PYP-like sensor domain (PAS domain)"/>
    <property type="match status" value="3"/>
</dbReference>
<evidence type="ECO:0000256" key="2">
    <source>
        <dbReference type="ARBA" id="ARBA00022475"/>
    </source>
</evidence>
<dbReference type="Pfam" id="PF02743">
    <property type="entry name" value="dCache_1"/>
    <property type="match status" value="1"/>
</dbReference>
<evidence type="ECO:0000256" key="1">
    <source>
        <dbReference type="ARBA" id="ARBA00004429"/>
    </source>
</evidence>
<dbReference type="GO" id="GO:0005886">
    <property type="term" value="C:plasma membrane"/>
    <property type="evidence" value="ECO:0007669"/>
    <property type="project" value="UniProtKB-SubCell"/>
</dbReference>
<evidence type="ECO:0000259" key="13">
    <source>
        <dbReference type="PROSITE" id="PS50885"/>
    </source>
</evidence>
<dbReference type="Pfam" id="PF08447">
    <property type="entry name" value="PAS_3"/>
    <property type="match status" value="2"/>
</dbReference>
<dbReference type="Gene3D" id="2.10.70.100">
    <property type="match status" value="2"/>
</dbReference>
<dbReference type="PROSITE" id="PS50887">
    <property type="entry name" value="GGDEF"/>
    <property type="match status" value="1"/>
</dbReference>
<evidence type="ECO:0000256" key="10">
    <source>
        <dbReference type="SAM" id="Phobius"/>
    </source>
</evidence>
<dbReference type="PANTHER" id="PTHR44757:SF2">
    <property type="entry name" value="BIOFILM ARCHITECTURE MAINTENANCE PROTEIN MBAA"/>
    <property type="match status" value="1"/>
</dbReference>
<accession>A0A4Q7E5K8</accession>
<comment type="subcellular location">
    <subcellularLocation>
        <location evidence="1">Cell inner membrane</location>
        <topology evidence="1">Multi-pass membrane protein</topology>
    </subcellularLocation>
</comment>
<dbReference type="SMART" id="SM00267">
    <property type="entry name" value="GGDEF"/>
    <property type="match status" value="1"/>
</dbReference>
<dbReference type="Proteomes" id="UP000292459">
    <property type="component" value="Unassembled WGS sequence"/>
</dbReference>
<dbReference type="OrthoDB" id="442691at2"/>
<dbReference type="InterPro" id="IPR000700">
    <property type="entry name" value="PAS-assoc_C"/>
</dbReference>
<proteinExistence type="predicted"/>
<dbReference type="CDD" id="cd00130">
    <property type="entry name" value="PAS"/>
    <property type="match status" value="2"/>
</dbReference>
<dbReference type="EMBL" id="QVFV01000004">
    <property type="protein sequence ID" value="RZM77437.1"/>
    <property type="molecule type" value="Genomic_DNA"/>
</dbReference>
<evidence type="ECO:0000256" key="3">
    <source>
        <dbReference type="ARBA" id="ARBA00022519"/>
    </source>
</evidence>
<keyword evidence="6" id="KW-0677">Repeat</keyword>
<dbReference type="FunFam" id="2.10.70.100:FF:000001">
    <property type="entry name" value="Sensory transduction histidine kinase"/>
    <property type="match status" value="2"/>
</dbReference>
<evidence type="ECO:0000256" key="7">
    <source>
        <dbReference type="ARBA" id="ARBA00022741"/>
    </source>
</evidence>
<dbReference type="InterPro" id="IPR001633">
    <property type="entry name" value="EAL_dom"/>
</dbReference>
<keyword evidence="4" id="KW-0808">Transferase</keyword>
<feature type="domain" description="EAL" evidence="12">
    <location>
        <begin position="989"/>
        <end position="1245"/>
    </location>
</feature>
<name>A0A4Q7E5K8_9CYAN</name>
<evidence type="ECO:0000259" key="11">
    <source>
        <dbReference type="PROSITE" id="PS50113"/>
    </source>
</evidence>
<dbReference type="InterPro" id="IPR000160">
    <property type="entry name" value="GGDEF_dom"/>
</dbReference>
<dbReference type="InterPro" id="IPR033479">
    <property type="entry name" value="dCache_1"/>
</dbReference>
<dbReference type="Gene3D" id="3.30.450.20">
    <property type="entry name" value="PAS domain"/>
    <property type="match status" value="4"/>
</dbReference>